<gene>
    <name evidence="4" type="ORF">ALMOND_2B009508</name>
</gene>
<organism evidence="4 5">
    <name type="scientific">Prunus dulcis</name>
    <name type="common">Almond</name>
    <name type="synonym">Amygdalus dulcis</name>
    <dbReference type="NCBI Taxonomy" id="3755"/>
    <lineage>
        <taxon>Eukaryota</taxon>
        <taxon>Viridiplantae</taxon>
        <taxon>Streptophyta</taxon>
        <taxon>Embryophyta</taxon>
        <taxon>Tracheophyta</taxon>
        <taxon>Spermatophyta</taxon>
        <taxon>Magnoliopsida</taxon>
        <taxon>eudicotyledons</taxon>
        <taxon>Gunneridae</taxon>
        <taxon>Pentapetalae</taxon>
        <taxon>rosids</taxon>
        <taxon>fabids</taxon>
        <taxon>Rosales</taxon>
        <taxon>Rosaceae</taxon>
        <taxon>Amygdaloideae</taxon>
        <taxon>Amygdaleae</taxon>
        <taxon>Prunus</taxon>
    </lineage>
</organism>
<dbReference type="InterPro" id="IPR008030">
    <property type="entry name" value="NmrA-like"/>
</dbReference>
<dbReference type="SUPFAM" id="SSF51735">
    <property type="entry name" value="NAD(P)-binding Rossmann-fold domains"/>
    <property type="match status" value="1"/>
</dbReference>
<dbReference type="Proteomes" id="UP000327085">
    <property type="component" value="Chromosome 4"/>
</dbReference>
<proteinExistence type="predicted"/>
<evidence type="ECO:0000259" key="3">
    <source>
        <dbReference type="Pfam" id="PF05368"/>
    </source>
</evidence>
<protein>
    <submittedName>
        <fullName evidence="4">PREDICTED: isoflavone reductase</fullName>
    </submittedName>
</protein>
<evidence type="ECO:0000313" key="5">
    <source>
        <dbReference type="Proteomes" id="UP000327085"/>
    </source>
</evidence>
<dbReference type="CDD" id="cd05259">
    <property type="entry name" value="PCBER_SDR_a"/>
    <property type="match status" value="1"/>
</dbReference>
<sequence>MGLDEKSKILIIGATGYLGKFMVKASLSLGHPTYAYVRPIKPSNDSSRLELLKEFEAMGLTIFQGELDEHEKLVAALKQVDVVISTLPIPQLLEQFKIINAIKDVGNIKRFIPSEFGNDPARESTLAPFEAIHEDRRTIRRATEAAEIPHTYVCGNTFGSYFVSYLLNPHEERDEVVVYGTGEAKVVMNYEQDIATYTIKAATDPRAANNTITCRPKGNIISQLDLISLWEKKTGRTLKRVYVSAQQLIEYSKTLPHADNVRASIAHDIFVVGQVYEFTENNLEASKLYPEYKYTSIDSFLDICLVDPPKPKLAAL</sequence>
<feature type="domain" description="NmrA-like" evidence="3">
    <location>
        <begin position="5"/>
        <end position="301"/>
    </location>
</feature>
<dbReference type="PANTHER" id="PTHR43349:SF43">
    <property type="entry name" value="ISOEUGENOL SYNTHASE 1-LIKE"/>
    <property type="match status" value="1"/>
</dbReference>
<evidence type="ECO:0000256" key="2">
    <source>
        <dbReference type="ARBA" id="ARBA00023002"/>
    </source>
</evidence>
<keyword evidence="2" id="KW-0560">Oxidoreductase</keyword>
<dbReference type="InterPro" id="IPR050608">
    <property type="entry name" value="NmrA-type/Isoflavone_red_sf"/>
</dbReference>
<dbReference type="Gene3D" id="3.40.50.720">
    <property type="entry name" value="NAD(P)-binding Rossmann-like Domain"/>
    <property type="match status" value="1"/>
</dbReference>
<evidence type="ECO:0000256" key="1">
    <source>
        <dbReference type="ARBA" id="ARBA00022857"/>
    </source>
</evidence>
<keyword evidence="1" id="KW-0521">NADP</keyword>
<dbReference type="Gramene" id="VVA32994">
    <property type="protein sequence ID" value="VVA32994"/>
    <property type="gene ID" value="Prudul26B009508"/>
</dbReference>
<name>A0A5E4G005_PRUDU</name>
<dbReference type="Pfam" id="PF05368">
    <property type="entry name" value="NmrA"/>
    <property type="match status" value="1"/>
</dbReference>
<dbReference type="InterPro" id="IPR036291">
    <property type="entry name" value="NAD(P)-bd_dom_sf"/>
</dbReference>
<dbReference type="InterPro" id="IPR045312">
    <property type="entry name" value="PCBER-like"/>
</dbReference>
<dbReference type="GO" id="GO:0016491">
    <property type="term" value="F:oxidoreductase activity"/>
    <property type="evidence" value="ECO:0007669"/>
    <property type="project" value="UniProtKB-KW"/>
</dbReference>
<dbReference type="AlphaFoldDB" id="A0A5E4G005"/>
<reference evidence="5" key="1">
    <citation type="journal article" date="2020" name="Plant J.">
        <title>Transposons played a major role in the diversification between the closely related almond and peach genomes: results from the almond genome sequence.</title>
        <authorList>
            <person name="Alioto T."/>
            <person name="Alexiou K.G."/>
            <person name="Bardil A."/>
            <person name="Barteri F."/>
            <person name="Castanera R."/>
            <person name="Cruz F."/>
            <person name="Dhingra A."/>
            <person name="Duval H."/>
            <person name="Fernandez I Marti A."/>
            <person name="Frias L."/>
            <person name="Galan B."/>
            <person name="Garcia J.L."/>
            <person name="Howad W."/>
            <person name="Gomez-Garrido J."/>
            <person name="Gut M."/>
            <person name="Julca I."/>
            <person name="Morata J."/>
            <person name="Puigdomenech P."/>
            <person name="Ribeca P."/>
            <person name="Rubio Cabetas M.J."/>
            <person name="Vlasova A."/>
            <person name="Wirthensohn M."/>
            <person name="Garcia-Mas J."/>
            <person name="Gabaldon T."/>
            <person name="Casacuberta J.M."/>
            <person name="Arus P."/>
        </authorList>
    </citation>
    <scope>NUCLEOTIDE SEQUENCE [LARGE SCALE GENOMIC DNA]</scope>
    <source>
        <strain evidence="5">cv. Texas</strain>
    </source>
</reference>
<dbReference type="GO" id="GO:0009807">
    <property type="term" value="P:lignan biosynthetic process"/>
    <property type="evidence" value="ECO:0007669"/>
    <property type="project" value="UniProtKB-ARBA"/>
</dbReference>
<evidence type="ECO:0000313" key="4">
    <source>
        <dbReference type="EMBL" id="VVA32994.1"/>
    </source>
</evidence>
<dbReference type="PANTHER" id="PTHR43349">
    <property type="entry name" value="PINORESINOL REDUCTASE-RELATED"/>
    <property type="match status" value="1"/>
</dbReference>
<dbReference type="EMBL" id="CABIKO010000270">
    <property type="protein sequence ID" value="VVA32994.1"/>
    <property type="molecule type" value="Genomic_DNA"/>
</dbReference>
<accession>A0A5E4G005</accession>
<dbReference type="InParanoid" id="A0A5E4G005"/>
<dbReference type="Gene3D" id="3.90.25.10">
    <property type="entry name" value="UDP-galactose 4-epimerase, domain 1"/>
    <property type="match status" value="1"/>
</dbReference>